<proteinExistence type="predicted"/>
<dbReference type="AlphaFoldDB" id="N0BE25"/>
<dbReference type="KEGG" id="ast:Asulf_01913"/>
<protein>
    <submittedName>
        <fullName evidence="1">Uncharacterized protein</fullName>
    </submittedName>
</protein>
<evidence type="ECO:0000313" key="1">
    <source>
        <dbReference type="EMBL" id="AGK61879.1"/>
    </source>
</evidence>
<reference evidence="1 2" key="1">
    <citation type="journal article" date="2013" name="Genome Announc.">
        <title>Complete Genome Sequence of the Thermophilic and Facultatively Chemolithoautotrophic Sulfate Reducer Archaeoglobus sulfaticallidus Strain PM70-1T.</title>
        <authorList>
            <person name="Stokke R."/>
            <person name="Hocking W.P."/>
            <person name="Steinsbu B.O."/>
            <person name="Steen I.H."/>
        </authorList>
    </citation>
    <scope>NUCLEOTIDE SEQUENCE [LARGE SCALE GENOMIC DNA]</scope>
    <source>
        <strain evidence="1">PM70-1</strain>
    </source>
</reference>
<sequence length="62" mass="7592">MITDEIREKINRGEIYEEELRILVYSFAQTISITARKLFKRKEIEDDTFIDYFKVETIRLME</sequence>
<keyword evidence="2" id="KW-1185">Reference proteome</keyword>
<dbReference type="GeneID" id="15393547"/>
<accession>N0BE25</accession>
<organism evidence="1 2">
    <name type="scientific">Archaeoglobus sulfaticallidus PM70-1</name>
    <dbReference type="NCBI Taxonomy" id="387631"/>
    <lineage>
        <taxon>Archaea</taxon>
        <taxon>Methanobacteriati</taxon>
        <taxon>Methanobacteriota</taxon>
        <taxon>Archaeoglobi</taxon>
        <taxon>Archaeoglobales</taxon>
        <taxon>Archaeoglobaceae</taxon>
        <taxon>Archaeoglobus</taxon>
    </lineage>
</organism>
<gene>
    <name evidence="1" type="ORF">Asulf_01913</name>
</gene>
<dbReference type="EMBL" id="CP005290">
    <property type="protein sequence ID" value="AGK61879.1"/>
    <property type="molecule type" value="Genomic_DNA"/>
</dbReference>
<evidence type="ECO:0000313" key="2">
    <source>
        <dbReference type="Proteomes" id="UP000013307"/>
    </source>
</evidence>
<name>N0BE25_9EURY</name>
<dbReference type="HOGENOM" id="CLU_2893023_0_0_2"/>
<dbReference type="RefSeq" id="WP_015591475.1">
    <property type="nucleotide sequence ID" value="NC_021169.1"/>
</dbReference>
<dbReference type="Proteomes" id="UP000013307">
    <property type="component" value="Chromosome"/>
</dbReference>